<dbReference type="GO" id="GO:0016747">
    <property type="term" value="F:acyltransferase activity, transferring groups other than amino-acyl groups"/>
    <property type="evidence" value="ECO:0007669"/>
    <property type="project" value="InterPro"/>
</dbReference>
<dbReference type="InterPro" id="IPR016181">
    <property type="entry name" value="Acyl_CoA_acyltransferase"/>
</dbReference>
<organism evidence="2 3">
    <name type="scientific">Photobacterium aquimaris</name>
    <dbReference type="NCBI Taxonomy" id="512643"/>
    <lineage>
        <taxon>Bacteria</taxon>
        <taxon>Pseudomonadati</taxon>
        <taxon>Pseudomonadota</taxon>
        <taxon>Gammaproteobacteria</taxon>
        <taxon>Vibrionales</taxon>
        <taxon>Vibrionaceae</taxon>
        <taxon>Photobacterium</taxon>
    </lineage>
</organism>
<accession>A0A1Y6KZ28</accession>
<gene>
    <name evidence="2" type="ORF">PAQU9191_01636</name>
</gene>
<dbReference type="PANTHER" id="PTHR43792">
    <property type="entry name" value="GNAT FAMILY, PUTATIVE (AFU_ORTHOLOGUE AFUA_3G00765)-RELATED-RELATED"/>
    <property type="match status" value="1"/>
</dbReference>
<keyword evidence="3" id="KW-1185">Reference proteome</keyword>
<dbReference type="EMBL" id="FYAH01000002">
    <property type="protein sequence ID" value="SMY16405.1"/>
    <property type="molecule type" value="Genomic_DNA"/>
</dbReference>
<dbReference type="RefSeq" id="WP_087820463.1">
    <property type="nucleotide sequence ID" value="NZ_FYAH01000002.1"/>
</dbReference>
<dbReference type="PANTHER" id="PTHR43792:SF1">
    <property type="entry name" value="N-ACETYLTRANSFERASE DOMAIN-CONTAINING PROTEIN"/>
    <property type="match status" value="1"/>
</dbReference>
<dbReference type="AlphaFoldDB" id="A0A1Y6KZ28"/>
<protein>
    <recommendedName>
        <fullName evidence="1">N-acetyltransferase domain-containing protein</fullName>
    </recommendedName>
</protein>
<evidence type="ECO:0000313" key="3">
    <source>
        <dbReference type="Proteomes" id="UP000196485"/>
    </source>
</evidence>
<feature type="domain" description="N-acetyltransferase" evidence="1">
    <location>
        <begin position="8"/>
        <end position="178"/>
    </location>
</feature>
<evidence type="ECO:0000313" key="2">
    <source>
        <dbReference type="EMBL" id="SMY16405.1"/>
    </source>
</evidence>
<proteinExistence type="predicted"/>
<dbReference type="InterPro" id="IPR000182">
    <property type="entry name" value="GNAT_dom"/>
</dbReference>
<evidence type="ECO:0000259" key="1">
    <source>
        <dbReference type="PROSITE" id="PS51186"/>
    </source>
</evidence>
<name>A0A1Y6KZ28_9GAMM</name>
<reference evidence="3" key="1">
    <citation type="submission" date="2017-06" db="EMBL/GenBank/DDBJ databases">
        <authorList>
            <person name="Rodrigo-Torres L."/>
            <person name="Arahal R. D."/>
            <person name="Lucena T."/>
        </authorList>
    </citation>
    <scope>NUCLEOTIDE SEQUENCE [LARGE SCALE GENOMIC DNA]</scope>
    <source>
        <strain evidence="3">type strain: CECT 9192</strain>
    </source>
</reference>
<dbReference type="PROSITE" id="PS51186">
    <property type="entry name" value="GNAT"/>
    <property type="match status" value="1"/>
</dbReference>
<dbReference type="Gene3D" id="3.40.630.30">
    <property type="match status" value="1"/>
</dbReference>
<dbReference type="InterPro" id="IPR051531">
    <property type="entry name" value="N-acetyltransferase"/>
</dbReference>
<sequence>MNMETQRLILRQWKPEDYSAYATLNADPQVMRYFPTTLSNIESDQQAARIENLIAERGWGFWAVELKSTGQFIGFVGLHNQDESSGIPDAPFIEIGWRLGADYWGVGYAPEAAKKALQFAFEVLNIPSVFAFTALQNIPSQQVMMKVGMKNTQQDFNHPKLEQGHRLERHCLYQRTQQQWLAVADNID</sequence>
<dbReference type="SUPFAM" id="SSF55729">
    <property type="entry name" value="Acyl-CoA N-acyltransferases (Nat)"/>
    <property type="match status" value="1"/>
</dbReference>
<dbReference type="Pfam" id="PF13302">
    <property type="entry name" value="Acetyltransf_3"/>
    <property type="match status" value="1"/>
</dbReference>
<dbReference type="Proteomes" id="UP000196485">
    <property type="component" value="Unassembled WGS sequence"/>
</dbReference>